<dbReference type="Pfam" id="PF00126">
    <property type="entry name" value="HTH_1"/>
    <property type="match status" value="1"/>
</dbReference>
<accession>A0ABT8SF82</accession>
<evidence type="ECO:0000256" key="2">
    <source>
        <dbReference type="ARBA" id="ARBA00023015"/>
    </source>
</evidence>
<dbReference type="InterPro" id="IPR005119">
    <property type="entry name" value="LysR_subst-bd"/>
</dbReference>
<dbReference type="PANTHER" id="PTHR30579:SF8">
    <property type="entry name" value="HTH-TYPE TRANSCRIPTIONAL REGULATOR HDFR"/>
    <property type="match status" value="1"/>
</dbReference>
<dbReference type="PRINTS" id="PR00039">
    <property type="entry name" value="HTHLYSR"/>
</dbReference>
<dbReference type="PANTHER" id="PTHR30579">
    <property type="entry name" value="TRANSCRIPTIONAL REGULATOR"/>
    <property type="match status" value="1"/>
</dbReference>
<evidence type="ECO:0000256" key="4">
    <source>
        <dbReference type="ARBA" id="ARBA00023163"/>
    </source>
</evidence>
<gene>
    <name evidence="6" type="ORF">Q2T77_30675</name>
</gene>
<dbReference type="Pfam" id="PF03466">
    <property type="entry name" value="LysR_substrate"/>
    <property type="match status" value="1"/>
</dbReference>
<keyword evidence="2" id="KW-0805">Transcription regulation</keyword>
<evidence type="ECO:0000313" key="6">
    <source>
        <dbReference type="EMBL" id="MDO1536647.1"/>
    </source>
</evidence>
<evidence type="ECO:0000259" key="5">
    <source>
        <dbReference type="PROSITE" id="PS50931"/>
    </source>
</evidence>
<comment type="caution">
    <text evidence="6">The sequence shown here is derived from an EMBL/GenBank/DDBJ whole genome shotgun (WGS) entry which is preliminary data.</text>
</comment>
<dbReference type="RefSeq" id="WP_301814785.1">
    <property type="nucleotide sequence ID" value="NZ_JAUJZH010000030.1"/>
</dbReference>
<keyword evidence="3" id="KW-0238">DNA-binding</keyword>
<feature type="domain" description="HTH lysR-type" evidence="5">
    <location>
        <begin position="1"/>
        <end position="58"/>
    </location>
</feature>
<dbReference type="SUPFAM" id="SSF53850">
    <property type="entry name" value="Periplasmic binding protein-like II"/>
    <property type="match status" value="1"/>
</dbReference>
<reference evidence="6" key="1">
    <citation type="submission" date="2023-06" db="EMBL/GenBank/DDBJ databases">
        <authorList>
            <person name="Jiang Y."/>
            <person name="Liu Q."/>
        </authorList>
    </citation>
    <scope>NUCLEOTIDE SEQUENCE</scope>
    <source>
        <strain evidence="6">CGMCC 1.12090</strain>
    </source>
</reference>
<protein>
    <submittedName>
        <fullName evidence="6">LysR family transcriptional regulator</fullName>
    </submittedName>
</protein>
<evidence type="ECO:0000256" key="3">
    <source>
        <dbReference type="ARBA" id="ARBA00023125"/>
    </source>
</evidence>
<dbReference type="InterPro" id="IPR000847">
    <property type="entry name" value="LysR_HTH_N"/>
</dbReference>
<keyword evidence="4" id="KW-0804">Transcription</keyword>
<comment type="similarity">
    <text evidence="1">Belongs to the LysR transcriptional regulatory family.</text>
</comment>
<dbReference type="InterPro" id="IPR036388">
    <property type="entry name" value="WH-like_DNA-bd_sf"/>
</dbReference>
<dbReference type="InterPro" id="IPR036390">
    <property type="entry name" value="WH_DNA-bd_sf"/>
</dbReference>
<keyword evidence="7" id="KW-1185">Reference proteome</keyword>
<sequence>MDLTLAQTFLRIVQTRSFLRAAEQLHVTPTAVSARIRMLEELLGRPLFVRNKAGAVLTVAGEQFLPHATSLMQVWERARHQVAVPAGRRAVLTVGCEISLWDPLLLQWLLWMRSAAPHLAVRTEVGFPDDLLDKTASGVLDIAIVYAPQQRPNLRIELLLEEKLVMVTTSKRLRAPRLDDYVYVDWGPDFATQHGLAFPELSNAAVKVGLGPLGREYLLSAGGTGYFRLDVVRDHLENGRLRRVPDMPEFLYPAYAAYADSADAKIVNPALAGLRKVARPTQAIAKRNRRAS</sequence>
<evidence type="ECO:0000313" key="7">
    <source>
        <dbReference type="Proteomes" id="UP001169027"/>
    </source>
</evidence>
<dbReference type="Proteomes" id="UP001169027">
    <property type="component" value="Unassembled WGS sequence"/>
</dbReference>
<organism evidence="6 7">
    <name type="scientific">Variovorax ginsengisoli</name>
    <dbReference type="NCBI Taxonomy" id="363844"/>
    <lineage>
        <taxon>Bacteria</taxon>
        <taxon>Pseudomonadati</taxon>
        <taxon>Pseudomonadota</taxon>
        <taxon>Betaproteobacteria</taxon>
        <taxon>Burkholderiales</taxon>
        <taxon>Comamonadaceae</taxon>
        <taxon>Variovorax</taxon>
    </lineage>
</organism>
<dbReference type="SUPFAM" id="SSF46785">
    <property type="entry name" value="Winged helix' DNA-binding domain"/>
    <property type="match status" value="1"/>
</dbReference>
<proteinExistence type="inferred from homology"/>
<dbReference type="PROSITE" id="PS50931">
    <property type="entry name" value="HTH_LYSR"/>
    <property type="match status" value="1"/>
</dbReference>
<dbReference type="InterPro" id="IPR050176">
    <property type="entry name" value="LTTR"/>
</dbReference>
<name>A0ABT8SF82_9BURK</name>
<dbReference type="Gene3D" id="1.10.10.10">
    <property type="entry name" value="Winged helix-like DNA-binding domain superfamily/Winged helix DNA-binding domain"/>
    <property type="match status" value="1"/>
</dbReference>
<evidence type="ECO:0000256" key="1">
    <source>
        <dbReference type="ARBA" id="ARBA00009437"/>
    </source>
</evidence>
<dbReference type="EMBL" id="JAUKVY010000030">
    <property type="protein sequence ID" value="MDO1536647.1"/>
    <property type="molecule type" value="Genomic_DNA"/>
</dbReference>
<dbReference type="Gene3D" id="3.40.190.10">
    <property type="entry name" value="Periplasmic binding protein-like II"/>
    <property type="match status" value="1"/>
</dbReference>